<name>A0A812UAY8_9DINO</name>
<accession>A0A812UAY8</accession>
<comment type="caution">
    <text evidence="2">The sequence shown here is derived from an EMBL/GenBank/DDBJ whole genome shotgun (WGS) entry which is preliminary data.</text>
</comment>
<dbReference type="EMBL" id="CAJNDS010002675">
    <property type="protein sequence ID" value="CAE7562702.1"/>
    <property type="molecule type" value="Genomic_DNA"/>
</dbReference>
<dbReference type="Proteomes" id="UP000604046">
    <property type="component" value="Unassembled WGS sequence"/>
</dbReference>
<evidence type="ECO:0000313" key="2">
    <source>
        <dbReference type="EMBL" id="CAE7562702.1"/>
    </source>
</evidence>
<reference evidence="2" key="1">
    <citation type="submission" date="2021-02" db="EMBL/GenBank/DDBJ databases">
        <authorList>
            <person name="Dougan E. K."/>
            <person name="Rhodes N."/>
            <person name="Thang M."/>
            <person name="Chan C."/>
        </authorList>
    </citation>
    <scope>NUCLEOTIDE SEQUENCE</scope>
</reference>
<keyword evidence="3" id="KW-1185">Reference proteome</keyword>
<proteinExistence type="predicted"/>
<evidence type="ECO:0000313" key="3">
    <source>
        <dbReference type="Proteomes" id="UP000604046"/>
    </source>
</evidence>
<gene>
    <name evidence="2" type="ORF">SNAT2548_LOCUS31786</name>
</gene>
<evidence type="ECO:0000256" key="1">
    <source>
        <dbReference type="SAM" id="MobiDB-lite"/>
    </source>
</evidence>
<feature type="region of interest" description="Disordered" evidence="1">
    <location>
        <begin position="1"/>
        <end position="23"/>
    </location>
</feature>
<dbReference type="AlphaFoldDB" id="A0A812UAY8"/>
<sequence>MYGADALDSVGHANTRPRSACEQKNAHIQLDANTMLKGGKSSLWRADTLQTCNPEPHPSGSSAPVTGCAPFPLPQCIKSSSAASPLEMTCCRVPMAFCT</sequence>
<organism evidence="2 3">
    <name type="scientific">Symbiodinium natans</name>
    <dbReference type="NCBI Taxonomy" id="878477"/>
    <lineage>
        <taxon>Eukaryota</taxon>
        <taxon>Sar</taxon>
        <taxon>Alveolata</taxon>
        <taxon>Dinophyceae</taxon>
        <taxon>Suessiales</taxon>
        <taxon>Symbiodiniaceae</taxon>
        <taxon>Symbiodinium</taxon>
    </lineage>
</organism>
<protein>
    <submittedName>
        <fullName evidence="2">Uncharacterized protein</fullName>
    </submittedName>
</protein>